<evidence type="ECO:0000256" key="13">
    <source>
        <dbReference type="RuleBase" id="RU004249"/>
    </source>
</evidence>
<dbReference type="InterPro" id="IPR042199">
    <property type="entry name" value="AsparK_Bifunc_asparK/hSer_DH"/>
</dbReference>
<dbReference type="NCBIfam" id="TIGR00657">
    <property type="entry name" value="asp_kinases"/>
    <property type="match status" value="1"/>
</dbReference>
<dbReference type="EMBL" id="ATND01000002">
    <property type="protein sequence ID" value="EPP38407.1"/>
    <property type="molecule type" value="Genomic_DNA"/>
</dbReference>
<comment type="catalytic activity">
    <reaction evidence="11 12">
        <text>L-aspartate + ATP = 4-phospho-L-aspartate + ADP</text>
        <dbReference type="Rhea" id="RHEA:23776"/>
        <dbReference type="ChEBI" id="CHEBI:29991"/>
        <dbReference type="ChEBI" id="CHEBI:30616"/>
        <dbReference type="ChEBI" id="CHEBI:57535"/>
        <dbReference type="ChEBI" id="CHEBI:456216"/>
        <dbReference type="EC" id="2.7.2.4"/>
    </reaction>
</comment>
<keyword evidence="6 12" id="KW-0808">Transferase</keyword>
<comment type="pathway">
    <text evidence="3 13">Amino-acid biosynthesis; L-threonine biosynthesis; L-threonine from L-aspartate: step 1/5.</text>
</comment>
<accession>A0ABN0MSF4</accession>
<dbReference type="InterPro" id="IPR001341">
    <property type="entry name" value="Asp_kinase"/>
</dbReference>
<evidence type="ECO:0000313" key="16">
    <source>
        <dbReference type="Proteomes" id="UP000014821"/>
    </source>
</evidence>
<dbReference type="InterPro" id="IPR001048">
    <property type="entry name" value="Asp/Glu/Uridylate_kinase"/>
</dbReference>
<feature type="domain" description="Aspartate/glutamate/uridylate kinase" evidence="14">
    <location>
        <begin position="4"/>
        <end position="268"/>
    </location>
</feature>
<organism evidence="15 16">
    <name type="scientific">Chlamydia avium</name>
    <dbReference type="NCBI Taxonomy" id="1457141"/>
    <lineage>
        <taxon>Bacteria</taxon>
        <taxon>Pseudomonadati</taxon>
        <taxon>Chlamydiota</taxon>
        <taxon>Chlamydiia</taxon>
        <taxon>Chlamydiales</taxon>
        <taxon>Chlamydiaceae</taxon>
        <taxon>Chlamydia/Chlamydophila group</taxon>
        <taxon>Chlamydia</taxon>
    </lineage>
</organism>
<dbReference type="Pfam" id="PF00696">
    <property type="entry name" value="AA_kinase"/>
    <property type="match status" value="1"/>
</dbReference>
<evidence type="ECO:0000256" key="5">
    <source>
        <dbReference type="ARBA" id="ARBA00022605"/>
    </source>
</evidence>
<comment type="similarity">
    <text evidence="4 12">Belongs to the aspartokinase family.</text>
</comment>
<dbReference type="Proteomes" id="UP000014821">
    <property type="component" value="Unassembled WGS sequence"/>
</dbReference>
<dbReference type="PANTHER" id="PTHR21499">
    <property type="entry name" value="ASPARTATE KINASE"/>
    <property type="match status" value="1"/>
</dbReference>
<protein>
    <recommendedName>
        <fullName evidence="12">Aspartokinase</fullName>
        <ecNumber evidence="12">2.7.2.4</ecNumber>
    </recommendedName>
</protein>
<dbReference type="Gene3D" id="1.20.120.1320">
    <property type="entry name" value="Aspartokinase, catalytic domain"/>
    <property type="match status" value="1"/>
</dbReference>
<keyword evidence="5 13" id="KW-0028">Amino-acid biosynthesis</keyword>
<keyword evidence="7" id="KW-0547">Nucleotide-binding</keyword>
<dbReference type="PANTHER" id="PTHR21499:SF3">
    <property type="entry name" value="ASPARTOKINASE"/>
    <property type="match status" value="1"/>
</dbReference>
<keyword evidence="16" id="KW-1185">Reference proteome</keyword>
<name>A0ABN0MSF4_9CHLA</name>
<dbReference type="PROSITE" id="PS00324">
    <property type="entry name" value="ASPARTOKINASE"/>
    <property type="match status" value="1"/>
</dbReference>
<dbReference type="EC" id="2.7.2.4" evidence="12"/>
<comment type="caution">
    <text evidence="15">The sequence shown here is derived from an EMBL/GenBank/DDBJ whole genome shotgun (WGS) entry which is preliminary data.</text>
</comment>
<dbReference type="SUPFAM" id="SSF53633">
    <property type="entry name" value="Carbamate kinase-like"/>
    <property type="match status" value="1"/>
</dbReference>
<evidence type="ECO:0000256" key="9">
    <source>
        <dbReference type="ARBA" id="ARBA00022840"/>
    </source>
</evidence>
<evidence type="ECO:0000256" key="7">
    <source>
        <dbReference type="ARBA" id="ARBA00022741"/>
    </source>
</evidence>
<evidence type="ECO:0000256" key="6">
    <source>
        <dbReference type="ARBA" id="ARBA00022679"/>
    </source>
</evidence>
<dbReference type="Gene3D" id="3.30.2130.10">
    <property type="entry name" value="VC0802-like"/>
    <property type="match status" value="1"/>
</dbReference>
<dbReference type="InterPro" id="IPR018042">
    <property type="entry name" value="Aspartate_kinase_CS"/>
</dbReference>
<keyword evidence="8 12" id="KW-0418">Kinase</keyword>
<dbReference type="GO" id="GO:0004072">
    <property type="term" value="F:aspartate kinase activity"/>
    <property type="evidence" value="ECO:0007669"/>
    <property type="project" value="UniProtKB-EC"/>
</dbReference>
<dbReference type="InterPro" id="IPR036393">
    <property type="entry name" value="AceGlu_kinase-like_sf"/>
</dbReference>
<evidence type="ECO:0000313" key="15">
    <source>
        <dbReference type="EMBL" id="EPP38407.1"/>
    </source>
</evidence>
<evidence type="ECO:0000256" key="11">
    <source>
        <dbReference type="ARBA" id="ARBA00047872"/>
    </source>
</evidence>
<evidence type="ECO:0000256" key="1">
    <source>
        <dbReference type="ARBA" id="ARBA00004766"/>
    </source>
</evidence>
<dbReference type="CDD" id="cd04243">
    <property type="entry name" value="AAK_AK-HSDH-like"/>
    <property type="match status" value="1"/>
</dbReference>
<proteinExistence type="inferred from homology"/>
<dbReference type="Gene3D" id="3.40.1160.10">
    <property type="entry name" value="Acetylglutamate kinase-like"/>
    <property type="match status" value="1"/>
</dbReference>
<keyword evidence="9" id="KW-0067">ATP-binding</keyword>
<comment type="pathway">
    <text evidence="1 13">Amino-acid biosynthesis; L-lysine biosynthesis via DAP pathway; (S)-tetrahydrodipicolinate from L-aspartate: step 1/4.</text>
</comment>
<dbReference type="RefSeq" id="WP_020356383.1">
    <property type="nucleotide sequence ID" value="NZ_KE360587.1"/>
</dbReference>
<evidence type="ECO:0000256" key="8">
    <source>
        <dbReference type="ARBA" id="ARBA00022777"/>
    </source>
</evidence>
<keyword evidence="10" id="KW-0457">Lysine biosynthesis</keyword>
<sequence length="442" mass="49075">MLSVVYKFGGTSLGRAENIRKASDIVCENKPRFIVVSAIAGITDLLDTFCSTPKQKRKKIVRDFEQRHQVIITELQITFSLDTWINKLYSYVDKQEICKKDRSEILALGEDLSASLFQAFCHKQGFAIEFLEARKVILTDNTSYDCATPDIVRMHRNWDKLSLPLETSYITQGFIGANSLGETTLLGRGGSDYTGALIAEMSGANEVHIYTDVNGIYTMDPRIIKDAQLIPELSFEEMQHLATFGAKILYPPMLSPCIRAGIPIFVTSTFDITKGGTRIYTADKATSYGVRVKALSLRQNQCLWSVDCSVLATISLDEILRLLEIYHILPDLMTLQNATISFITDNDEVPQSVICELCDQLSHLGSVHILHDLALVTMIGSGLVSTKIVAAVTDKFRNYPSPVCCYFQSSTTLSLAVPENLAGNIVEQLHNAYVVKQDFAVA</sequence>
<reference evidence="15" key="1">
    <citation type="submission" date="2013-04" db="EMBL/GenBank/DDBJ databases">
        <title>Genome sequence of Chlamydia psittaci 10_881_SC42.</title>
        <authorList>
            <person name="Huot-Creasy H."/>
            <person name="McCracken C.L."/>
            <person name="Humphries M."/>
            <person name="Sachse K."/>
            <person name="Laroucau K."/>
            <person name="Bavoil P."/>
            <person name="Myers G.S."/>
        </authorList>
    </citation>
    <scope>NUCLEOTIDE SEQUENCE [LARGE SCALE GENOMIC DNA]</scope>
    <source>
        <strain evidence="15">10_881_SC42</strain>
    </source>
</reference>
<evidence type="ECO:0000256" key="10">
    <source>
        <dbReference type="ARBA" id="ARBA00023154"/>
    </source>
</evidence>
<dbReference type="PIRSF" id="PIRSF000726">
    <property type="entry name" value="Asp_kin"/>
    <property type="match status" value="1"/>
</dbReference>
<dbReference type="NCBIfam" id="NF004579">
    <property type="entry name" value="PRK05925.1"/>
    <property type="match status" value="1"/>
</dbReference>
<evidence type="ECO:0000256" key="12">
    <source>
        <dbReference type="RuleBase" id="RU003448"/>
    </source>
</evidence>
<evidence type="ECO:0000259" key="14">
    <source>
        <dbReference type="Pfam" id="PF00696"/>
    </source>
</evidence>
<dbReference type="InterPro" id="IPR005260">
    <property type="entry name" value="Asp_kin_monofn"/>
</dbReference>
<gene>
    <name evidence="15" type="ORF">CP10881SC42_0896</name>
</gene>
<evidence type="ECO:0000256" key="4">
    <source>
        <dbReference type="ARBA" id="ARBA00010122"/>
    </source>
</evidence>
<comment type="pathway">
    <text evidence="2 13">Amino-acid biosynthesis; L-methionine biosynthesis via de novo pathway; L-homoserine from L-aspartate: step 1/3.</text>
</comment>
<evidence type="ECO:0000256" key="2">
    <source>
        <dbReference type="ARBA" id="ARBA00004986"/>
    </source>
</evidence>
<evidence type="ECO:0000256" key="3">
    <source>
        <dbReference type="ARBA" id="ARBA00005139"/>
    </source>
</evidence>